<sequence length="277" mass="28920">MPGMSEIIEPPAGAPMPASVPDLLGRGRSAAEAGDWIAAAHAWVQAAMRGSLEGAERATRAAVELRLSADAGSAEAAALLAGILLEYFDESALPLAVTYAEASAEAGNPAGQRTYGYLLVEGIGVEPDPVAAAGLFRPAAESGDDYGTFNLAQHTDDADESLRLLARAAGQGLVEAGAVLGDRLSSMDRDAEALNWYLWAAHERTPGQCTRRAAGTATGSAPRPIRFRRCAGTSPCSTTVTATGFMKLSSWRRAPHYRRTGYARQAGSPASRPPRSP</sequence>
<dbReference type="PANTHER" id="PTHR11102">
    <property type="entry name" value="SEL-1-LIKE PROTEIN"/>
    <property type="match status" value="1"/>
</dbReference>
<proteinExistence type="predicted"/>
<evidence type="ECO:0008006" key="4">
    <source>
        <dbReference type="Google" id="ProtNLM"/>
    </source>
</evidence>
<organism evidence="2 3">
    <name type="scientific">Saccharomonospora xinjiangensis XJ-54</name>
    <dbReference type="NCBI Taxonomy" id="882086"/>
    <lineage>
        <taxon>Bacteria</taxon>
        <taxon>Bacillati</taxon>
        <taxon>Actinomycetota</taxon>
        <taxon>Actinomycetes</taxon>
        <taxon>Pseudonocardiales</taxon>
        <taxon>Pseudonocardiaceae</taxon>
        <taxon>Saccharomonospora</taxon>
    </lineage>
</organism>
<feature type="region of interest" description="Disordered" evidence="1">
    <location>
        <begin position="1"/>
        <end position="20"/>
    </location>
</feature>
<reference evidence="2 3" key="1">
    <citation type="submission" date="2012-01" db="EMBL/GenBank/DDBJ databases">
        <title>Improved High-Quality Draft sequence of Saccharomonospora xinjiangensis XJ-54.</title>
        <authorList>
            <consortium name="US DOE Joint Genome Institute"/>
            <person name="Lucas S."/>
            <person name="Han J."/>
            <person name="Lapidus A."/>
            <person name="Cheng J.-F."/>
            <person name="Goodwin L."/>
            <person name="Pitluck S."/>
            <person name="Peters L."/>
            <person name="Mikhailova N."/>
            <person name="Teshima H."/>
            <person name="Detter J.C."/>
            <person name="Han C."/>
            <person name="Tapia R."/>
            <person name="Land M."/>
            <person name="Hauser L."/>
            <person name="Kyrpides N."/>
            <person name="Ivanova N."/>
            <person name="Pagani I."/>
            <person name="Brambilla E.-M."/>
            <person name="Klenk H.-P."/>
            <person name="Woyke T."/>
        </authorList>
    </citation>
    <scope>NUCLEOTIDE SEQUENCE [LARGE SCALE GENOMIC DNA]</scope>
    <source>
        <strain evidence="2 3">XJ-54</strain>
    </source>
</reference>
<dbReference type="InterPro" id="IPR011990">
    <property type="entry name" value="TPR-like_helical_dom_sf"/>
</dbReference>
<dbReference type="HOGENOM" id="CLU_1004332_0_0_11"/>
<keyword evidence="3" id="KW-1185">Reference proteome</keyword>
<dbReference type="STRING" id="882086.SacxiDRAFT_0182"/>
<dbReference type="InterPro" id="IPR050767">
    <property type="entry name" value="Sel1_AlgK"/>
</dbReference>
<feature type="region of interest" description="Disordered" evidence="1">
    <location>
        <begin position="258"/>
        <end position="277"/>
    </location>
</feature>
<gene>
    <name evidence="2" type="ORF">SacxiDRAFT_0182</name>
</gene>
<dbReference type="PANTHER" id="PTHR11102:SF160">
    <property type="entry name" value="ERAD-ASSOCIATED E3 UBIQUITIN-PROTEIN LIGASE COMPONENT HRD3"/>
    <property type="match status" value="1"/>
</dbReference>
<dbReference type="EMBL" id="JH636049">
    <property type="protein sequence ID" value="EID52464.1"/>
    <property type="molecule type" value="Genomic_DNA"/>
</dbReference>
<evidence type="ECO:0000313" key="2">
    <source>
        <dbReference type="EMBL" id="EID52464.1"/>
    </source>
</evidence>
<protein>
    <recommendedName>
        <fullName evidence="4">Sel1 repeat protein</fullName>
    </recommendedName>
</protein>
<dbReference type="Gene3D" id="1.25.40.10">
    <property type="entry name" value="Tetratricopeptide repeat domain"/>
    <property type="match status" value="1"/>
</dbReference>
<dbReference type="AlphaFoldDB" id="I0UX61"/>
<evidence type="ECO:0000256" key="1">
    <source>
        <dbReference type="SAM" id="MobiDB-lite"/>
    </source>
</evidence>
<evidence type="ECO:0000313" key="3">
    <source>
        <dbReference type="Proteomes" id="UP000004691"/>
    </source>
</evidence>
<accession>I0UX61</accession>
<dbReference type="eggNOG" id="COG0790">
    <property type="taxonomic scope" value="Bacteria"/>
</dbReference>
<dbReference type="Proteomes" id="UP000004691">
    <property type="component" value="Unassembled WGS sequence"/>
</dbReference>
<dbReference type="SUPFAM" id="SSF81901">
    <property type="entry name" value="HCP-like"/>
    <property type="match status" value="1"/>
</dbReference>
<name>I0UX61_9PSEU</name>